<feature type="transmembrane region" description="Helical" evidence="2">
    <location>
        <begin position="6"/>
        <end position="27"/>
    </location>
</feature>
<keyword evidence="2" id="KW-1133">Transmembrane helix</keyword>
<feature type="region of interest" description="Disordered" evidence="1">
    <location>
        <begin position="248"/>
        <end position="270"/>
    </location>
</feature>
<sequence length="270" mass="31084">MFGSGLFEWAIALILTFLGSILTFLFSSFKQKELGLRDLTDKRLNERMERDSIRKNFDLQRARMPNLQTTELIAFSQAAAAEVNKRREAERIEQVREKEEQAMIDQINRSRNKFVPKAGVYGEECTEVMREMSEIATKQRAELDHDARQMGRSWEATRAFPEPWTQEGQALETRRRRGAVHGGFSARQMSFRDEARLRERSNLLHNASIVDIASEKRHGLRMDGTRIVPHPMLRLDLEAEQRAAMEARKRQETAAQYAAAQSGLTETGSR</sequence>
<evidence type="ECO:0000256" key="1">
    <source>
        <dbReference type="SAM" id="MobiDB-lite"/>
    </source>
</evidence>
<accession>A0AA38X028</accession>
<proteinExistence type="predicted"/>
<gene>
    <name evidence="3" type="ORF">H2200_011151</name>
</gene>
<keyword evidence="2" id="KW-0472">Membrane</keyword>
<dbReference type="EMBL" id="JAPDRK010000019">
    <property type="protein sequence ID" value="KAJ9604317.1"/>
    <property type="molecule type" value="Genomic_DNA"/>
</dbReference>
<dbReference type="Proteomes" id="UP001172673">
    <property type="component" value="Unassembled WGS sequence"/>
</dbReference>
<evidence type="ECO:0000313" key="4">
    <source>
        <dbReference type="Proteomes" id="UP001172673"/>
    </source>
</evidence>
<keyword evidence="2" id="KW-0812">Transmembrane</keyword>
<evidence type="ECO:0000256" key="2">
    <source>
        <dbReference type="SAM" id="Phobius"/>
    </source>
</evidence>
<dbReference type="AlphaFoldDB" id="A0AA38X028"/>
<protein>
    <submittedName>
        <fullName evidence="3">Uncharacterized protein</fullName>
    </submittedName>
</protein>
<name>A0AA38X028_9EURO</name>
<organism evidence="3 4">
    <name type="scientific">Cladophialophora chaetospira</name>
    <dbReference type="NCBI Taxonomy" id="386627"/>
    <lineage>
        <taxon>Eukaryota</taxon>
        <taxon>Fungi</taxon>
        <taxon>Dikarya</taxon>
        <taxon>Ascomycota</taxon>
        <taxon>Pezizomycotina</taxon>
        <taxon>Eurotiomycetes</taxon>
        <taxon>Chaetothyriomycetidae</taxon>
        <taxon>Chaetothyriales</taxon>
        <taxon>Herpotrichiellaceae</taxon>
        <taxon>Cladophialophora</taxon>
    </lineage>
</organism>
<reference evidence="3" key="1">
    <citation type="submission" date="2022-10" db="EMBL/GenBank/DDBJ databases">
        <title>Culturing micro-colonial fungi from biological soil crusts in the Mojave desert and describing Neophaeococcomyces mojavensis, and introducing the new genera and species Taxawa tesnikishii.</title>
        <authorList>
            <person name="Kurbessoian T."/>
            <person name="Stajich J.E."/>
        </authorList>
    </citation>
    <scope>NUCLEOTIDE SEQUENCE</scope>
    <source>
        <strain evidence="3">TK_41</strain>
    </source>
</reference>
<evidence type="ECO:0000313" key="3">
    <source>
        <dbReference type="EMBL" id="KAJ9604317.1"/>
    </source>
</evidence>
<keyword evidence="4" id="KW-1185">Reference proteome</keyword>
<comment type="caution">
    <text evidence="3">The sequence shown here is derived from an EMBL/GenBank/DDBJ whole genome shotgun (WGS) entry which is preliminary data.</text>
</comment>